<name>A0ABV0VFJ1_9TELE</name>
<organism evidence="1 2">
    <name type="scientific">Ilyodon furcidens</name>
    <name type="common">goldbreast splitfin</name>
    <dbReference type="NCBI Taxonomy" id="33524"/>
    <lineage>
        <taxon>Eukaryota</taxon>
        <taxon>Metazoa</taxon>
        <taxon>Chordata</taxon>
        <taxon>Craniata</taxon>
        <taxon>Vertebrata</taxon>
        <taxon>Euteleostomi</taxon>
        <taxon>Actinopterygii</taxon>
        <taxon>Neopterygii</taxon>
        <taxon>Teleostei</taxon>
        <taxon>Neoteleostei</taxon>
        <taxon>Acanthomorphata</taxon>
        <taxon>Ovalentaria</taxon>
        <taxon>Atherinomorphae</taxon>
        <taxon>Cyprinodontiformes</taxon>
        <taxon>Goodeidae</taxon>
        <taxon>Ilyodon</taxon>
    </lineage>
</organism>
<keyword evidence="2" id="KW-1185">Reference proteome</keyword>
<feature type="non-terminal residue" evidence="1">
    <location>
        <position position="1"/>
    </location>
</feature>
<evidence type="ECO:0000313" key="1">
    <source>
        <dbReference type="EMBL" id="MEQ2255620.1"/>
    </source>
</evidence>
<dbReference type="Proteomes" id="UP001482620">
    <property type="component" value="Unassembled WGS sequence"/>
</dbReference>
<sequence length="73" mass="7889">GPSENSQGCFPPDGDLESHSEMDLLVSFGSLSCCITQIKTVLDSNPSLRSSAWSLHVLPVNTWVLSGYSVFFP</sequence>
<gene>
    <name evidence="1" type="ORF">ILYODFUR_015678</name>
</gene>
<accession>A0ABV0VFJ1</accession>
<proteinExistence type="predicted"/>
<dbReference type="EMBL" id="JAHRIQ010105655">
    <property type="protein sequence ID" value="MEQ2255620.1"/>
    <property type="molecule type" value="Genomic_DNA"/>
</dbReference>
<comment type="caution">
    <text evidence="1">The sequence shown here is derived from an EMBL/GenBank/DDBJ whole genome shotgun (WGS) entry which is preliminary data.</text>
</comment>
<reference evidence="1 2" key="1">
    <citation type="submission" date="2021-06" db="EMBL/GenBank/DDBJ databases">
        <authorList>
            <person name="Palmer J.M."/>
        </authorList>
    </citation>
    <scope>NUCLEOTIDE SEQUENCE [LARGE SCALE GENOMIC DNA]</scope>
    <source>
        <strain evidence="2">if_2019</strain>
        <tissue evidence="1">Muscle</tissue>
    </source>
</reference>
<protein>
    <submittedName>
        <fullName evidence="1">Uncharacterized protein</fullName>
    </submittedName>
</protein>
<evidence type="ECO:0000313" key="2">
    <source>
        <dbReference type="Proteomes" id="UP001482620"/>
    </source>
</evidence>